<keyword evidence="5" id="KW-1185">Reference proteome</keyword>
<keyword evidence="2" id="KW-0812">Transmembrane</keyword>
<evidence type="ECO:0000256" key="2">
    <source>
        <dbReference type="SAM" id="Phobius"/>
    </source>
</evidence>
<feature type="region of interest" description="Disordered" evidence="1">
    <location>
        <begin position="41"/>
        <end position="73"/>
    </location>
</feature>
<dbReference type="EMBL" id="KZ107847">
    <property type="protein sequence ID" value="OSS47899.1"/>
    <property type="molecule type" value="Genomic_DNA"/>
</dbReference>
<keyword evidence="2" id="KW-0472">Membrane</keyword>
<dbReference type="AlphaFoldDB" id="A0A1Y2LWD1"/>
<feature type="compositionally biased region" description="Polar residues" evidence="1">
    <location>
        <begin position="55"/>
        <end position="66"/>
    </location>
</feature>
<feature type="signal peptide" evidence="3">
    <location>
        <begin position="1"/>
        <end position="24"/>
    </location>
</feature>
<dbReference type="Proteomes" id="UP000193240">
    <property type="component" value="Unassembled WGS sequence"/>
</dbReference>
<keyword evidence="2" id="KW-1133">Transmembrane helix</keyword>
<gene>
    <name evidence="4" type="ORF">B5807_06627</name>
</gene>
<organism evidence="4 5">
    <name type="scientific">Epicoccum nigrum</name>
    <name type="common">Soil fungus</name>
    <name type="synonym">Epicoccum purpurascens</name>
    <dbReference type="NCBI Taxonomy" id="105696"/>
    <lineage>
        <taxon>Eukaryota</taxon>
        <taxon>Fungi</taxon>
        <taxon>Dikarya</taxon>
        <taxon>Ascomycota</taxon>
        <taxon>Pezizomycotina</taxon>
        <taxon>Dothideomycetes</taxon>
        <taxon>Pleosporomycetidae</taxon>
        <taxon>Pleosporales</taxon>
        <taxon>Pleosporineae</taxon>
        <taxon>Didymellaceae</taxon>
        <taxon>Epicoccum</taxon>
    </lineage>
</organism>
<keyword evidence="3" id="KW-0732">Signal</keyword>
<sequence>MRFLIHCFTAFLVTFLAACSLALADPEVHTTLSLHNLPQNHHVSQHPITRPDAASFSSSAQHQPMQAASEAGAAERPVGTIVVAVLMSGVLFGLGMGM</sequence>
<dbReference type="PROSITE" id="PS51257">
    <property type="entry name" value="PROKAR_LIPOPROTEIN"/>
    <property type="match status" value="1"/>
</dbReference>
<dbReference type="InParanoid" id="A0A1Y2LWD1"/>
<feature type="chain" id="PRO_5012169373" description="Transmembrane protein" evidence="3">
    <location>
        <begin position="25"/>
        <end position="98"/>
    </location>
</feature>
<name>A0A1Y2LWD1_EPING</name>
<evidence type="ECO:0000256" key="3">
    <source>
        <dbReference type="SAM" id="SignalP"/>
    </source>
</evidence>
<protein>
    <recommendedName>
        <fullName evidence="6">Transmembrane protein</fullName>
    </recommendedName>
</protein>
<evidence type="ECO:0000313" key="5">
    <source>
        <dbReference type="Proteomes" id="UP000193240"/>
    </source>
</evidence>
<reference evidence="4 5" key="1">
    <citation type="journal article" date="2017" name="Genome Announc.">
        <title>Genome sequence of the saprophytic ascomycete Epicoccum nigrum ICMP 19927 strain isolated from New Zealand.</title>
        <authorList>
            <person name="Fokin M."/>
            <person name="Fleetwood D."/>
            <person name="Weir B.S."/>
            <person name="Villas-Boas S.G."/>
        </authorList>
    </citation>
    <scope>NUCLEOTIDE SEQUENCE [LARGE SCALE GENOMIC DNA]</scope>
    <source>
        <strain evidence="4 5">ICMP 19927</strain>
    </source>
</reference>
<evidence type="ECO:0000313" key="4">
    <source>
        <dbReference type="EMBL" id="OSS47899.1"/>
    </source>
</evidence>
<evidence type="ECO:0008006" key="6">
    <source>
        <dbReference type="Google" id="ProtNLM"/>
    </source>
</evidence>
<accession>A0A1Y2LWD1</accession>
<proteinExistence type="predicted"/>
<evidence type="ECO:0000256" key="1">
    <source>
        <dbReference type="SAM" id="MobiDB-lite"/>
    </source>
</evidence>
<feature type="transmembrane region" description="Helical" evidence="2">
    <location>
        <begin position="78"/>
        <end position="97"/>
    </location>
</feature>